<evidence type="ECO:0000256" key="11">
    <source>
        <dbReference type="ARBA" id="ARBA00034099"/>
    </source>
</evidence>
<dbReference type="Proteomes" id="UP000663868">
    <property type="component" value="Unassembled WGS sequence"/>
</dbReference>
<reference evidence="14" key="1">
    <citation type="submission" date="2021-02" db="EMBL/GenBank/DDBJ databases">
        <authorList>
            <person name="Nowell W R."/>
        </authorList>
    </citation>
    <scope>NUCLEOTIDE SEQUENCE</scope>
</reference>
<keyword evidence="6 12" id="KW-0406">Ion transport</keyword>
<comment type="subcellular location">
    <subcellularLocation>
        <location evidence="11">Synaptic cell membrane</location>
        <topology evidence="11">Multi-pass membrane protein</topology>
    </subcellularLocation>
</comment>
<dbReference type="PANTHER" id="PTHR18945">
    <property type="entry name" value="NEUROTRANSMITTER GATED ION CHANNEL"/>
    <property type="match status" value="1"/>
</dbReference>
<dbReference type="SUPFAM" id="SSF63712">
    <property type="entry name" value="Nicotinic receptor ligand binding domain-like"/>
    <property type="match status" value="1"/>
</dbReference>
<dbReference type="FunFam" id="2.70.170.10:FF:000016">
    <property type="entry name" value="Nicotinic acetylcholine receptor subunit"/>
    <property type="match status" value="1"/>
</dbReference>
<feature type="domain" description="Neurotransmitter-gated ion-channel ligand-binding" evidence="13">
    <location>
        <begin position="29"/>
        <end position="204"/>
    </location>
</feature>
<keyword evidence="4" id="KW-0812">Transmembrane</keyword>
<evidence type="ECO:0000256" key="8">
    <source>
        <dbReference type="ARBA" id="ARBA00023170"/>
    </source>
</evidence>
<protein>
    <recommendedName>
        <fullName evidence="13">Neurotransmitter-gated ion-channel ligand-binding domain-containing protein</fullName>
    </recommendedName>
</protein>
<dbReference type="InterPro" id="IPR006202">
    <property type="entry name" value="Neur_chan_lig-bd"/>
</dbReference>
<dbReference type="GO" id="GO:0045211">
    <property type="term" value="C:postsynaptic membrane"/>
    <property type="evidence" value="ECO:0007669"/>
    <property type="project" value="InterPro"/>
</dbReference>
<dbReference type="InterPro" id="IPR018000">
    <property type="entry name" value="Neurotransmitter_ion_chnl_CS"/>
</dbReference>
<evidence type="ECO:0000256" key="4">
    <source>
        <dbReference type="ARBA" id="ARBA00022692"/>
    </source>
</evidence>
<sequence>MSIIYVLVIIIICGGNDIFFQFVQTSEGENRLVHYLFSEQGYNPLVRPTQHSNETVVVSFGLLLVQLIHVYEKEQIMKTNTWLHMKWYDSQLRWNPERYGGVDQISVPHTNVWTPDVVLFNNADGNYEVSFKSKVVLMHTGEVQWVPPAIYKSSCRIDVKYFPFDTQECEMRFASWTYNAREVTFTHYSEERDKGQEISKLLTQQAISVTSEESYKDDYL</sequence>
<evidence type="ECO:0000256" key="7">
    <source>
        <dbReference type="ARBA" id="ARBA00023136"/>
    </source>
</evidence>
<dbReference type="PROSITE" id="PS00236">
    <property type="entry name" value="NEUROTR_ION_CHANNEL"/>
    <property type="match status" value="1"/>
</dbReference>
<dbReference type="PRINTS" id="PR00252">
    <property type="entry name" value="NRIONCHANNEL"/>
</dbReference>
<keyword evidence="9" id="KW-1071">Ligand-gated ion channel</keyword>
<evidence type="ECO:0000256" key="1">
    <source>
        <dbReference type="ARBA" id="ARBA00009237"/>
    </source>
</evidence>
<evidence type="ECO:0000256" key="2">
    <source>
        <dbReference type="ARBA" id="ARBA00022448"/>
    </source>
</evidence>
<evidence type="ECO:0000256" key="10">
    <source>
        <dbReference type="ARBA" id="ARBA00023303"/>
    </source>
</evidence>
<evidence type="ECO:0000256" key="3">
    <source>
        <dbReference type="ARBA" id="ARBA00022475"/>
    </source>
</evidence>
<dbReference type="EMBL" id="CAJOBB010013758">
    <property type="protein sequence ID" value="CAF4295407.1"/>
    <property type="molecule type" value="Genomic_DNA"/>
</dbReference>
<dbReference type="InterPro" id="IPR036734">
    <property type="entry name" value="Neur_chan_lig-bd_sf"/>
</dbReference>
<evidence type="ECO:0000256" key="6">
    <source>
        <dbReference type="ARBA" id="ARBA00023065"/>
    </source>
</evidence>
<evidence type="ECO:0000256" key="9">
    <source>
        <dbReference type="ARBA" id="ARBA00023286"/>
    </source>
</evidence>
<evidence type="ECO:0000259" key="13">
    <source>
        <dbReference type="Pfam" id="PF02931"/>
    </source>
</evidence>
<evidence type="ECO:0000256" key="5">
    <source>
        <dbReference type="ARBA" id="ARBA00023018"/>
    </source>
</evidence>
<accession>A0A820HHX6</accession>
<evidence type="ECO:0000256" key="12">
    <source>
        <dbReference type="RuleBase" id="RU000687"/>
    </source>
</evidence>
<organism evidence="14 15">
    <name type="scientific">Adineta steineri</name>
    <dbReference type="NCBI Taxonomy" id="433720"/>
    <lineage>
        <taxon>Eukaryota</taxon>
        <taxon>Metazoa</taxon>
        <taxon>Spiralia</taxon>
        <taxon>Gnathifera</taxon>
        <taxon>Rotifera</taxon>
        <taxon>Eurotatoria</taxon>
        <taxon>Bdelloidea</taxon>
        <taxon>Adinetida</taxon>
        <taxon>Adinetidae</taxon>
        <taxon>Adineta</taxon>
    </lineage>
</organism>
<dbReference type="InterPro" id="IPR006201">
    <property type="entry name" value="Neur_channel"/>
</dbReference>
<keyword evidence="10 12" id="KW-0407">Ion channel</keyword>
<dbReference type="Gene3D" id="2.70.170.10">
    <property type="entry name" value="Neurotransmitter-gated ion-channel ligand-binding domain"/>
    <property type="match status" value="1"/>
</dbReference>
<keyword evidence="5" id="KW-0770">Synapse</keyword>
<comment type="similarity">
    <text evidence="1">Belongs to the ligand-gated ion channel (TC 1.A.9) family. Acetylcholine receptor (TC 1.A.9.1) subfamily.</text>
</comment>
<keyword evidence="3" id="KW-1003">Cell membrane</keyword>
<evidence type="ECO:0000313" key="15">
    <source>
        <dbReference type="Proteomes" id="UP000663868"/>
    </source>
</evidence>
<dbReference type="GO" id="GO:0004888">
    <property type="term" value="F:transmembrane signaling receptor activity"/>
    <property type="evidence" value="ECO:0007669"/>
    <property type="project" value="InterPro"/>
</dbReference>
<keyword evidence="7" id="KW-0472">Membrane</keyword>
<comment type="caution">
    <text evidence="14">The sequence shown here is derived from an EMBL/GenBank/DDBJ whole genome shotgun (WGS) entry which is preliminary data.</text>
</comment>
<dbReference type="AlphaFoldDB" id="A0A820HHX6"/>
<dbReference type="GO" id="GO:0022848">
    <property type="term" value="F:acetylcholine-gated monoatomic cation-selective channel activity"/>
    <property type="evidence" value="ECO:0007669"/>
    <property type="project" value="InterPro"/>
</dbReference>
<evidence type="ECO:0000313" key="14">
    <source>
        <dbReference type="EMBL" id="CAF4295407.1"/>
    </source>
</evidence>
<dbReference type="Pfam" id="PF02931">
    <property type="entry name" value="Neur_chan_LBD"/>
    <property type="match status" value="1"/>
</dbReference>
<dbReference type="PRINTS" id="PR00254">
    <property type="entry name" value="NICOTINICR"/>
</dbReference>
<keyword evidence="8" id="KW-0675">Receptor</keyword>
<dbReference type="InterPro" id="IPR002394">
    <property type="entry name" value="Nicotinic_acetylcholine_rcpt"/>
</dbReference>
<keyword evidence="2 12" id="KW-0813">Transport</keyword>
<gene>
    <name evidence="14" type="ORF">KXQ929_LOCUS45228</name>
</gene>
<feature type="non-terminal residue" evidence="14">
    <location>
        <position position="1"/>
    </location>
</feature>
<proteinExistence type="inferred from homology"/>
<name>A0A820HHX6_9BILA</name>